<dbReference type="OrthoDB" id="110711at2759"/>
<organism evidence="1 2">
    <name type="scientific">Phytophthora fragariae</name>
    <dbReference type="NCBI Taxonomy" id="53985"/>
    <lineage>
        <taxon>Eukaryota</taxon>
        <taxon>Sar</taxon>
        <taxon>Stramenopiles</taxon>
        <taxon>Oomycota</taxon>
        <taxon>Peronosporomycetes</taxon>
        <taxon>Peronosporales</taxon>
        <taxon>Peronosporaceae</taxon>
        <taxon>Phytophthora</taxon>
    </lineage>
</organism>
<gene>
    <name evidence="1" type="ORF">PF005_g12087</name>
</gene>
<accession>A0A6A3XUS8</accession>
<sequence>MQQVEEKWSEFDASTVIQLLIRHCPALEVPHIFSDFHNLRGIKVYNTTIIDWSESAAVTNTNHPNVATLYIARVNMTDGLLPAGFQSSDFPQTLNDIEMCVTNLRELPSDLDAKWQEGAVIQVEYSELTSVPLVLARLAPFYLYLTGNPMSELPPEIFGIGDMVYLGVGDMDISQLPPNVTNVSPSLSVVVIDNTNISFFWSWVDELVGRAVDPAVLLAGGSSYCENLKQNTTPSFPPQYSTLLMNSSEANPQVVNCNYISDGPYYPLHFDDSINAISTPPPLKARRQQSST</sequence>
<dbReference type="Proteomes" id="UP000433483">
    <property type="component" value="Unassembled WGS sequence"/>
</dbReference>
<reference evidence="1 2" key="1">
    <citation type="submission" date="2018-08" db="EMBL/GenBank/DDBJ databases">
        <title>Genomic investigation of the strawberry pathogen Phytophthora fragariae indicates pathogenicity is determined by transcriptional variation in three key races.</title>
        <authorList>
            <person name="Adams T.M."/>
            <person name="Armitage A.D."/>
            <person name="Sobczyk M.K."/>
            <person name="Bates H.J."/>
            <person name="Dunwell J.M."/>
            <person name="Nellist C.F."/>
            <person name="Harrison R.J."/>
        </authorList>
    </citation>
    <scope>NUCLEOTIDE SEQUENCE [LARGE SCALE GENOMIC DNA]</scope>
    <source>
        <strain evidence="1 2">NOV-27</strain>
    </source>
</reference>
<dbReference type="Gene3D" id="3.80.10.10">
    <property type="entry name" value="Ribonuclease Inhibitor"/>
    <property type="match status" value="1"/>
</dbReference>
<dbReference type="SUPFAM" id="SSF52058">
    <property type="entry name" value="L domain-like"/>
    <property type="match status" value="1"/>
</dbReference>
<proteinExistence type="predicted"/>
<keyword evidence="2" id="KW-1185">Reference proteome</keyword>
<name>A0A6A3XUS8_9STRA</name>
<comment type="caution">
    <text evidence="1">The sequence shown here is derived from an EMBL/GenBank/DDBJ whole genome shotgun (WGS) entry which is preliminary data.</text>
</comment>
<evidence type="ECO:0000313" key="2">
    <source>
        <dbReference type="Proteomes" id="UP000433483"/>
    </source>
</evidence>
<dbReference type="InterPro" id="IPR032675">
    <property type="entry name" value="LRR_dom_sf"/>
</dbReference>
<evidence type="ECO:0000313" key="1">
    <source>
        <dbReference type="EMBL" id="KAE9208760.1"/>
    </source>
</evidence>
<protein>
    <recommendedName>
        <fullName evidence="3">Leucine-rich repeat-containing N-terminal plant-type domain-containing protein</fullName>
    </recommendedName>
</protein>
<dbReference type="EMBL" id="QXGB01000627">
    <property type="protein sequence ID" value="KAE9208760.1"/>
    <property type="molecule type" value="Genomic_DNA"/>
</dbReference>
<dbReference type="AlphaFoldDB" id="A0A6A3XUS8"/>
<evidence type="ECO:0008006" key="3">
    <source>
        <dbReference type="Google" id="ProtNLM"/>
    </source>
</evidence>